<evidence type="ECO:0000313" key="9">
    <source>
        <dbReference type="EMBL" id="KAG9063547.1"/>
    </source>
</evidence>
<comment type="caution">
    <text evidence="9">The sequence shown here is derived from an EMBL/GenBank/DDBJ whole genome shotgun (WGS) entry which is preliminary data.</text>
</comment>
<dbReference type="OrthoDB" id="7464992at2759"/>
<evidence type="ECO:0000313" key="10">
    <source>
        <dbReference type="Proteomes" id="UP000707451"/>
    </source>
</evidence>
<dbReference type="Gene3D" id="3.30.2010.10">
    <property type="entry name" value="Metalloproteases ('zincins'), catalytic domain"/>
    <property type="match status" value="1"/>
</dbReference>
<keyword evidence="1 6" id="KW-0645">Protease</keyword>
<feature type="compositionally biased region" description="Low complexity" evidence="7">
    <location>
        <begin position="38"/>
        <end position="61"/>
    </location>
</feature>
<comment type="similarity">
    <text evidence="6">Belongs to the peptidase M48 family.</text>
</comment>
<gene>
    <name evidence="9" type="ORF">KI688_004431</name>
</gene>
<evidence type="ECO:0000256" key="1">
    <source>
        <dbReference type="ARBA" id="ARBA00022670"/>
    </source>
</evidence>
<proteinExistence type="inferred from homology"/>
<sequence>MFLVALEPAPNTGRWRLFFWTKDTAPGSDIGAVGNEDASTVSSPAAAAANSFSSSPSSPSSPVRPPEPEVVLLTANENRELPHVEEEGQAQVASQLLQELKDNSLIVEDLDNKALQLVNHIFKNLLDGAVDDDGNHLKPYLKDTIPLGSRLPSTTASFWSMDIPRPKDKDSSRFGKRPFRVHVSKDKGQQASADGFRNIVIEQDLVQAVGYDEDMVAAVLAHELAHATQDHVHERVSFQTAIVNAGRHSWPALSTLGPFITLVLPNIVLQTLYPPLTNISSRACEKEADLLSLEILARAGYDPIAAARVQKLFAESKEEPLLVKVIRCTTLTQKKALFDGVDVKRSDDGRVGRRNGKGEKKEMDPIERQDELLKKYGERKWWEGAHPEGRDRLEYLLMAMYPVRQAFWANERARRVPVRRFRYRPSSPVLALVSLDK</sequence>
<comment type="cofactor">
    <cofactor evidence="6">
        <name>Zn(2+)</name>
        <dbReference type="ChEBI" id="CHEBI:29105"/>
    </cofactor>
    <text evidence="6">Binds 1 zinc ion per subunit.</text>
</comment>
<dbReference type="GO" id="GO:0004222">
    <property type="term" value="F:metalloendopeptidase activity"/>
    <property type="evidence" value="ECO:0007669"/>
    <property type="project" value="InterPro"/>
</dbReference>
<organism evidence="9 10">
    <name type="scientific">Linnemannia hyalina</name>
    <dbReference type="NCBI Taxonomy" id="64524"/>
    <lineage>
        <taxon>Eukaryota</taxon>
        <taxon>Fungi</taxon>
        <taxon>Fungi incertae sedis</taxon>
        <taxon>Mucoromycota</taxon>
        <taxon>Mortierellomycotina</taxon>
        <taxon>Mortierellomycetes</taxon>
        <taxon>Mortierellales</taxon>
        <taxon>Mortierellaceae</taxon>
        <taxon>Linnemannia</taxon>
    </lineage>
</organism>
<dbReference type="AlphaFoldDB" id="A0A9P7XN00"/>
<dbReference type="Proteomes" id="UP000707451">
    <property type="component" value="Unassembled WGS sequence"/>
</dbReference>
<keyword evidence="4 6" id="KW-0862">Zinc</keyword>
<keyword evidence="5 6" id="KW-0482">Metalloprotease</keyword>
<reference evidence="9" key="1">
    <citation type="submission" date="2021-06" db="EMBL/GenBank/DDBJ databases">
        <title>Genome Sequence of Mortierella hyaline Strain SCG-10, a Cold-Adapted, Nitrate-Reducing Fungus Isolated from Soil in Minnesota, USA.</title>
        <authorList>
            <person name="Aldossari N."/>
        </authorList>
    </citation>
    <scope>NUCLEOTIDE SEQUENCE</scope>
    <source>
        <strain evidence="9">SCG-10</strain>
    </source>
</reference>
<keyword evidence="3 6" id="KW-0378">Hydrolase</keyword>
<feature type="region of interest" description="Disordered" evidence="7">
    <location>
        <begin position="30"/>
        <end position="67"/>
    </location>
</feature>
<name>A0A9P7XN00_9FUNG</name>
<dbReference type="Pfam" id="PF01435">
    <property type="entry name" value="Peptidase_M48"/>
    <property type="match status" value="1"/>
</dbReference>
<protein>
    <recommendedName>
        <fullName evidence="8">Peptidase M48 domain-containing protein</fullName>
    </recommendedName>
</protein>
<keyword evidence="10" id="KW-1185">Reference proteome</keyword>
<dbReference type="GO" id="GO:0046872">
    <property type="term" value="F:metal ion binding"/>
    <property type="evidence" value="ECO:0007669"/>
    <property type="project" value="UniProtKB-KW"/>
</dbReference>
<evidence type="ECO:0000256" key="3">
    <source>
        <dbReference type="ARBA" id="ARBA00022801"/>
    </source>
</evidence>
<dbReference type="GO" id="GO:0051603">
    <property type="term" value="P:proteolysis involved in protein catabolic process"/>
    <property type="evidence" value="ECO:0007669"/>
    <property type="project" value="TreeGrafter"/>
</dbReference>
<evidence type="ECO:0000256" key="7">
    <source>
        <dbReference type="SAM" id="MobiDB-lite"/>
    </source>
</evidence>
<evidence type="ECO:0000256" key="6">
    <source>
        <dbReference type="RuleBase" id="RU003983"/>
    </source>
</evidence>
<evidence type="ECO:0000256" key="2">
    <source>
        <dbReference type="ARBA" id="ARBA00022723"/>
    </source>
</evidence>
<dbReference type="InterPro" id="IPR051156">
    <property type="entry name" value="Mito/Outer_Membr_Metalloprot"/>
</dbReference>
<dbReference type="GO" id="GO:0016020">
    <property type="term" value="C:membrane"/>
    <property type="evidence" value="ECO:0007669"/>
    <property type="project" value="TreeGrafter"/>
</dbReference>
<keyword evidence="2" id="KW-0479">Metal-binding</keyword>
<dbReference type="PANTHER" id="PTHR22726:SF1">
    <property type="entry name" value="METALLOENDOPEPTIDASE OMA1, MITOCHONDRIAL"/>
    <property type="match status" value="1"/>
</dbReference>
<dbReference type="EMBL" id="JAHRHY010000016">
    <property type="protein sequence ID" value="KAG9063547.1"/>
    <property type="molecule type" value="Genomic_DNA"/>
</dbReference>
<dbReference type="InterPro" id="IPR001915">
    <property type="entry name" value="Peptidase_M48"/>
</dbReference>
<evidence type="ECO:0000256" key="5">
    <source>
        <dbReference type="ARBA" id="ARBA00023049"/>
    </source>
</evidence>
<evidence type="ECO:0000256" key="4">
    <source>
        <dbReference type="ARBA" id="ARBA00022833"/>
    </source>
</evidence>
<dbReference type="PANTHER" id="PTHR22726">
    <property type="entry name" value="METALLOENDOPEPTIDASE OMA1"/>
    <property type="match status" value="1"/>
</dbReference>
<accession>A0A9P7XN00</accession>
<evidence type="ECO:0000259" key="8">
    <source>
        <dbReference type="Pfam" id="PF01435"/>
    </source>
</evidence>
<feature type="domain" description="Peptidase M48" evidence="8">
    <location>
        <begin position="171"/>
        <end position="396"/>
    </location>
</feature>